<keyword evidence="14" id="KW-1185">Reference proteome</keyword>
<dbReference type="NCBIfam" id="NF033855">
    <property type="entry name" value="tRNA_MNMC2"/>
    <property type="match status" value="1"/>
</dbReference>
<organism evidence="13 14">
    <name type="scientific">Alteromonas ponticola</name>
    <dbReference type="NCBI Taxonomy" id="2720613"/>
    <lineage>
        <taxon>Bacteria</taxon>
        <taxon>Pseudomonadati</taxon>
        <taxon>Pseudomonadota</taxon>
        <taxon>Gammaproteobacteria</taxon>
        <taxon>Alteromonadales</taxon>
        <taxon>Alteromonadaceae</taxon>
        <taxon>Alteromonas/Salinimonas group</taxon>
        <taxon>Alteromonas</taxon>
    </lineage>
</organism>
<dbReference type="Pfam" id="PF01266">
    <property type="entry name" value="DAO"/>
    <property type="match status" value="1"/>
</dbReference>
<keyword evidence="2 10" id="KW-0489">Methyltransferase</keyword>
<evidence type="ECO:0000256" key="9">
    <source>
        <dbReference type="ARBA" id="ARBA00023268"/>
    </source>
</evidence>
<reference evidence="13 14" key="1">
    <citation type="submission" date="2020-03" db="EMBL/GenBank/DDBJ databases">
        <title>Alteromonas ponticola sp. nov., isolated from seawater.</title>
        <authorList>
            <person name="Yoon J.-H."/>
            <person name="Kim Y.-O."/>
        </authorList>
    </citation>
    <scope>NUCLEOTIDE SEQUENCE [LARGE SCALE GENOMIC DNA]</scope>
    <source>
        <strain evidence="13 14">MYP5</strain>
    </source>
</reference>
<comment type="similarity">
    <text evidence="10">In the N-terminal section; belongs to the methyltransferase superfamily. tRNA (mnm(5)s(2)U34)-methyltransferase family.</text>
</comment>
<evidence type="ECO:0000256" key="4">
    <source>
        <dbReference type="ARBA" id="ARBA00022679"/>
    </source>
</evidence>
<dbReference type="InterPro" id="IPR029063">
    <property type="entry name" value="SAM-dependent_MTases_sf"/>
</dbReference>
<keyword evidence="1 10" id="KW-0963">Cytoplasm</keyword>
<dbReference type="InterPro" id="IPR023032">
    <property type="entry name" value="tRNA_MAMT_biosynth_bifunc_MnmC"/>
</dbReference>
<comment type="function">
    <text evidence="10">Catalyzes the last two steps in the biosynthesis of 5-methylaminomethyl-2-thiouridine (mnm(5)s(2)U) at the wobble position (U34) in tRNA. Catalyzes the FAD-dependent demodification of cmnm(5)s(2)U34 to nm(5)s(2)U34, followed by the transfer of a methyl group from S-adenosyl-L-methionine to nm(5)s(2)U34, to form mnm(5)s(2)U34.</text>
</comment>
<evidence type="ECO:0000256" key="8">
    <source>
        <dbReference type="ARBA" id="ARBA00023002"/>
    </source>
</evidence>
<proteinExistence type="inferred from homology"/>
<evidence type="ECO:0000259" key="12">
    <source>
        <dbReference type="Pfam" id="PF05430"/>
    </source>
</evidence>
<comment type="similarity">
    <text evidence="10">In the C-terminal section; belongs to the DAO family.</text>
</comment>
<evidence type="ECO:0000256" key="10">
    <source>
        <dbReference type="HAMAP-Rule" id="MF_01102"/>
    </source>
</evidence>
<keyword evidence="6 10" id="KW-0819">tRNA processing</keyword>
<comment type="subcellular location">
    <subcellularLocation>
        <location evidence="10">Cytoplasm</location>
    </subcellularLocation>
</comment>
<keyword evidence="4 10" id="KW-0808">Transferase</keyword>
<dbReference type="SUPFAM" id="SSF51905">
    <property type="entry name" value="FAD/NAD(P)-binding domain"/>
    <property type="match status" value="1"/>
</dbReference>
<dbReference type="HAMAP" id="MF_01102">
    <property type="entry name" value="MnmC"/>
    <property type="match status" value="1"/>
</dbReference>
<feature type="region of interest" description="FAD-dependent cmnm(5)s(2)U34 oxidoreductase" evidence="10">
    <location>
        <begin position="264"/>
        <end position="656"/>
    </location>
</feature>
<dbReference type="PANTHER" id="PTHR13847:SF283">
    <property type="entry name" value="TRNA 5-METHYLAMINOMETHYL-2-THIOURIDINE BIOSYNTHESIS BIFUNCTIONAL PROTEIN MNMC"/>
    <property type="match status" value="1"/>
</dbReference>
<dbReference type="EC" id="1.5.-.-" evidence="10"/>
<keyword evidence="3 10" id="KW-0285">Flavoprotein</keyword>
<comment type="cofactor">
    <cofactor evidence="10">
        <name>FAD</name>
        <dbReference type="ChEBI" id="CHEBI:57692"/>
    </cofactor>
</comment>
<dbReference type="Gene3D" id="3.40.50.150">
    <property type="entry name" value="Vaccinia Virus protein VP39"/>
    <property type="match status" value="1"/>
</dbReference>
<evidence type="ECO:0000256" key="3">
    <source>
        <dbReference type="ARBA" id="ARBA00022630"/>
    </source>
</evidence>
<evidence type="ECO:0000313" key="13">
    <source>
        <dbReference type="EMBL" id="NMH61294.1"/>
    </source>
</evidence>
<feature type="region of interest" description="tRNA (mnm(5)s(2)U34)-methyltransferase" evidence="10">
    <location>
        <begin position="1"/>
        <end position="244"/>
    </location>
</feature>
<dbReference type="Gene3D" id="3.30.9.10">
    <property type="entry name" value="D-Amino Acid Oxidase, subunit A, domain 2"/>
    <property type="match status" value="1"/>
</dbReference>
<evidence type="ECO:0000256" key="1">
    <source>
        <dbReference type="ARBA" id="ARBA00022490"/>
    </source>
</evidence>
<evidence type="ECO:0000256" key="2">
    <source>
        <dbReference type="ARBA" id="ARBA00022603"/>
    </source>
</evidence>
<dbReference type="InterPro" id="IPR006076">
    <property type="entry name" value="FAD-dep_OxRdtase"/>
</dbReference>
<evidence type="ECO:0000313" key="14">
    <source>
        <dbReference type="Proteomes" id="UP000709336"/>
    </source>
</evidence>
<evidence type="ECO:0000256" key="7">
    <source>
        <dbReference type="ARBA" id="ARBA00022827"/>
    </source>
</evidence>
<dbReference type="InterPro" id="IPR036188">
    <property type="entry name" value="FAD/NAD-bd_sf"/>
</dbReference>
<sequence length="656" mass="72026">MSVKSTYASVHFNQTGTPVADNFDDVYFSNDSGVEETQYVFVGGNNLKERWQECKAHTFVIAETGFGTGLNLLVVMTAFREFRQAYPEHSLTRLHFITTEMYPLSQADMADTLARFNELSEAAAALQAQYPFGLSGCHRLHFDGFNTTVDLWFSDVHEAMGQWQIPVQGLVDAWFLDGFAPSKNPQMWTDALFANMARCSKQGATCATFTAAGLVKRGLQAAGFSVSKRKGFGRKREMITAEFPGGDAVHTSGNVKKPEQVAIIGGGIAAATLAYTLCQRGVKTTLYCANEPADGASGNPQGGFYPQLHAQASVASQIQAHTFLFARRFYQQINTQRKFKHDFCGVLQLAFNDAVKQRQQKLIANDVWPENLVQGVDRQQAQAFAGVPLPCGGLHIPLGGWINPPSLVDALLTLGKQTSNLTVHCHHRLHRMSEHDNQTMLHFDNGKKVEAQLVVLATGHELTAFDQCADLPLRPVRGQVEAMPEQSPLNDLKTVLCHKGYLTPAMDERHALGSTYVKGDTATEVRAQESKQNLTLHQQALKETDWVHTLSHDNQARAAVRLGVPDHQPLCGALPDAEKYRQWHATLRKHSDEVPANVAGRNIYLLSALGSRGLTTAPLLAELLASQLCGQPGPLAKSSISALDPNRFILKTLKQS</sequence>
<keyword evidence="5 10" id="KW-0949">S-adenosyl-L-methionine</keyword>
<dbReference type="Pfam" id="PF05430">
    <property type="entry name" value="Methyltransf_30"/>
    <property type="match status" value="1"/>
</dbReference>
<protein>
    <recommendedName>
        <fullName evidence="10">tRNA 5-methylaminomethyl-2-thiouridine biosynthesis bifunctional protein MnmC</fullName>
        <shortName evidence="10">tRNA mnm(5)s(2)U biosynthesis bifunctional protein</shortName>
    </recommendedName>
    <domain>
        <recommendedName>
            <fullName evidence="10">tRNA (mnm(5)s(2)U34)-methyltransferase</fullName>
            <ecNumber evidence="10">2.1.1.61</ecNumber>
        </recommendedName>
    </domain>
    <domain>
        <recommendedName>
            <fullName evidence="10">FAD-dependent cmnm(5)s(2)U34 oxidoreductase</fullName>
            <ecNumber evidence="10">1.5.-.-</ecNumber>
        </recommendedName>
    </domain>
</protein>
<dbReference type="PANTHER" id="PTHR13847">
    <property type="entry name" value="SARCOSINE DEHYDROGENASE-RELATED"/>
    <property type="match status" value="1"/>
</dbReference>
<dbReference type="InterPro" id="IPR008471">
    <property type="entry name" value="MnmC-like_methylTransf"/>
</dbReference>
<comment type="caution">
    <text evidence="13">The sequence shown here is derived from an EMBL/GenBank/DDBJ whole genome shotgun (WGS) entry which is preliminary data.</text>
</comment>
<dbReference type="NCBIfam" id="TIGR03197">
    <property type="entry name" value="MnmC_Cterm"/>
    <property type="match status" value="1"/>
</dbReference>
<dbReference type="Proteomes" id="UP000709336">
    <property type="component" value="Unassembled WGS sequence"/>
</dbReference>
<feature type="domain" description="FAD dependent oxidoreductase" evidence="11">
    <location>
        <begin position="261"/>
        <end position="626"/>
    </location>
</feature>
<dbReference type="InterPro" id="IPR017610">
    <property type="entry name" value="tRNA_S-uridine_synth_MnmC_C"/>
</dbReference>
<name>A0ABX1R4C4_9ALTE</name>
<evidence type="ECO:0000256" key="5">
    <source>
        <dbReference type="ARBA" id="ARBA00022691"/>
    </source>
</evidence>
<comment type="catalytic activity">
    <reaction evidence="10">
        <text>5-aminomethyl-2-thiouridine(34) in tRNA + S-adenosyl-L-methionine = 5-methylaminomethyl-2-thiouridine(34) in tRNA + S-adenosyl-L-homocysteine + H(+)</text>
        <dbReference type="Rhea" id="RHEA:19569"/>
        <dbReference type="Rhea" id="RHEA-COMP:10195"/>
        <dbReference type="Rhea" id="RHEA-COMP:10197"/>
        <dbReference type="ChEBI" id="CHEBI:15378"/>
        <dbReference type="ChEBI" id="CHEBI:57856"/>
        <dbReference type="ChEBI" id="CHEBI:59789"/>
        <dbReference type="ChEBI" id="CHEBI:74454"/>
        <dbReference type="ChEBI" id="CHEBI:74455"/>
        <dbReference type="EC" id="2.1.1.61"/>
    </reaction>
</comment>
<keyword evidence="7 10" id="KW-0274">FAD</keyword>
<dbReference type="Gene3D" id="3.50.50.60">
    <property type="entry name" value="FAD/NAD(P)-binding domain"/>
    <property type="match status" value="1"/>
</dbReference>
<evidence type="ECO:0000259" key="11">
    <source>
        <dbReference type="Pfam" id="PF01266"/>
    </source>
</evidence>
<dbReference type="InterPro" id="IPR047785">
    <property type="entry name" value="tRNA_MNMC2"/>
</dbReference>
<dbReference type="NCBIfam" id="NF002481">
    <property type="entry name" value="PRK01747.1-2"/>
    <property type="match status" value="1"/>
</dbReference>
<evidence type="ECO:0000256" key="6">
    <source>
        <dbReference type="ARBA" id="ARBA00022694"/>
    </source>
</evidence>
<dbReference type="EMBL" id="JAATNW010000008">
    <property type="protein sequence ID" value="NMH61294.1"/>
    <property type="molecule type" value="Genomic_DNA"/>
</dbReference>
<gene>
    <name evidence="10 13" type="primary">mnmC</name>
    <name evidence="13" type="ORF">HCJ96_14785</name>
</gene>
<dbReference type="EC" id="2.1.1.61" evidence="10"/>
<feature type="domain" description="MnmC-like methyltransferase" evidence="12">
    <location>
        <begin position="118"/>
        <end position="242"/>
    </location>
</feature>
<accession>A0ABX1R4C4</accession>
<keyword evidence="9 10" id="KW-0511">Multifunctional enzyme</keyword>
<keyword evidence="8 10" id="KW-0560">Oxidoreductase</keyword>